<dbReference type="EMBL" id="MU857627">
    <property type="protein sequence ID" value="KAK4249154.1"/>
    <property type="molecule type" value="Genomic_DNA"/>
</dbReference>
<feature type="compositionally biased region" description="Polar residues" evidence="1">
    <location>
        <begin position="207"/>
        <end position="222"/>
    </location>
</feature>
<feature type="compositionally biased region" description="Basic and acidic residues" evidence="1">
    <location>
        <begin position="445"/>
        <end position="474"/>
    </location>
</feature>
<feature type="region of interest" description="Disordered" evidence="1">
    <location>
        <begin position="142"/>
        <end position="222"/>
    </location>
</feature>
<feature type="region of interest" description="Disordered" evidence="1">
    <location>
        <begin position="278"/>
        <end position="525"/>
    </location>
</feature>
<reference evidence="2" key="1">
    <citation type="journal article" date="2023" name="Mol. Phylogenet. Evol.">
        <title>Genome-scale phylogeny and comparative genomics of the fungal order Sordariales.</title>
        <authorList>
            <person name="Hensen N."/>
            <person name="Bonometti L."/>
            <person name="Westerberg I."/>
            <person name="Brannstrom I.O."/>
            <person name="Guillou S."/>
            <person name="Cros-Aarteil S."/>
            <person name="Calhoun S."/>
            <person name="Haridas S."/>
            <person name="Kuo A."/>
            <person name="Mondo S."/>
            <person name="Pangilinan J."/>
            <person name="Riley R."/>
            <person name="LaButti K."/>
            <person name="Andreopoulos B."/>
            <person name="Lipzen A."/>
            <person name="Chen C."/>
            <person name="Yan M."/>
            <person name="Daum C."/>
            <person name="Ng V."/>
            <person name="Clum A."/>
            <person name="Steindorff A."/>
            <person name="Ohm R.A."/>
            <person name="Martin F."/>
            <person name="Silar P."/>
            <person name="Natvig D.O."/>
            <person name="Lalanne C."/>
            <person name="Gautier V."/>
            <person name="Ament-Velasquez S.L."/>
            <person name="Kruys A."/>
            <person name="Hutchinson M.I."/>
            <person name="Powell A.J."/>
            <person name="Barry K."/>
            <person name="Miller A.N."/>
            <person name="Grigoriev I.V."/>
            <person name="Debuchy R."/>
            <person name="Gladieux P."/>
            <person name="Hiltunen Thoren M."/>
            <person name="Johannesson H."/>
        </authorList>
    </citation>
    <scope>NUCLEOTIDE SEQUENCE</scope>
    <source>
        <strain evidence="2">CBS 359.72</strain>
    </source>
</reference>
<feature type="compositionally biased region" description="Basic residues" evidence="1">
    <location>
        <begin position="1"/>
        <end position="12"/>
    </location>
</feature>
<feature type="compositionally biased region" description="Basic and acidic residues" evidence="1">
    <location>
        <begin position="13"/>
        <end position="24"/>
    </location>
</feature>
<feature type="compositionally biased region" description="Basic and acidic residues" evidence="1">
    <location>
        <begin position="384"/>
        <end position="397"/>
    </location>
</feature>
<feature type="compositionally biased region" description="Basic and acidic residues" evidence="1">
    <location>
        <begin position="146"/>
        <end position="155"/>
    </location>
</feature>
<feature type="compositionally biased region" description="Low complexity" evidence="1">
    <location>
        <begin position="475"/>
        <end position="487"/>
    </location>
</feature>
<evidence type="ECO:0000313" key="2">
    <source>
        <dbReference type="EMBL" id="KAK4249154.1"/>
    </source>
</evidence>
<feature type="compositionally biased region" description="Low complexity" evidence="1">
    <location>
        <begin position="659"/>
        <end position="674"/>
    </location>
</feature>
<dbReference type="Proteomes" id="UP001303647">
    <property type="component" value="Unassembled WGS sequence"/>
</dbReference>
<feature type="region of interest" description="Disordered" evidence="1">
    <location>
        <begin position="621"/>
        <end position="905"/>
    </location>
</feature>
<feature type="region of interest" description="Disordered" evidence="1">
    <location>
        <begin position="1"/>
        <end position="125"/>
    </location>
</feature>
<keyword evidence="3" id="KW-1185">Reference proteome</keyword>
<feature type="compositionally biased region" description="Basic and acidic residues" evidence="1">
    <location>
        <begin position="406"/>
        <end position="427"/>
    </location>
</feature>
<protein>
    <submittedName>
        <fullName evidence="2">Uncharacterized protein</fullName>
    </submittedName>
</protein>
<feature type="region of interest" description="Disordered" evidence="1">
    <location>
        <begin position="587"/>
        <end position="606"/>
    </location>
</feature>
<feature type="compositionally biased region" description="Low complexity" evidence="1">
    <location>
        <begin position="857"/>
        <end position="871"/>
    </location>
</feature>
<feature type="compositionally biased region" description="Low complexity" evidence="1">
    <location>
        <begin position="807"/>
        <end position="850"/>
    </location>
</feature>
<sequence>MDHHHHQRNKLHKPGELRGHKHTDSGVVMPDSDPIQSSHEAVGGGTYVRNDPQTTAPRESIRSKLGTMMPTHETQNNTSLGTNDNRNSATAGKTGAIRSVGAAESDTMRSTQQGKAVSNESPPYWGNLPQGEAGAVYNTVKGHGSAADDHEEHHHLPPKSASTSPGRAIIAGEVANNPRGGVYNTVTGHGSQDQESRRHLQQRSPEENSNNERTAVGGSTNETMLAAPLHTELDGRRDVGHHATFAESREVAPGFLPETAVRDDVMLAEAAARDARFAPTQAPTEVTSQQRAFPLVTRHPEGRNDRRTSESPSRHGTAAGFAGVGAGAAAAGYVGKRRRGSTPANRQRDDSMSASEEEWHRTVGRAVTGKRRSSHPRSPVGKPHSQEEEPPKEEKRHSIFGLFHRRKDEGEKDNRRRSASEHREPARQDVVGATGNSPNRLRKASKGEPGAERRRSMPSARIDDEEHPNHKKENAAAGATAGAGAFGLFHHAKRNSKGEEVQDTANLDRAPMSASAGGAGPAGGTMQQIEEAPMVPSEGKKFAAGNTGHSGQYNTVASGNTLNRNQGGYRNQACTATNEPRDYHTLVSGTPSGIHSAAAPEGERRDVMSNQPDNYNVIASSGAPSGIMQHGSGGGAITQEPGQYNTLASGIPSGIKQPSSTTGTGSGGHAATTSDTRDGDEDKLEYNILPSGTVSGIKVKPKSPRHNGQAADQGPTDITSGARALNDRSAPSAAATQHPEEQHEFLPVPSQIKRDRTHPQRPTNASQESLPGVTTYPHPEQQQAGADAPKHLSPEVMPAAYTAPGAPQSSRLHQSQQQQQQQPPAASAAAPMHMSPEVMPAAYTTSSSAARAHRQPHAQPQSQSRQQLQQQPRDFDPALAPANTSWSPTGLAGAAGPGPHAGGSRPVVHRCQHCGGENDISGYLEKFAHEMGLGGGRDV</sequence>
<reference evidence="2" key="2">
    <citation type="submission" date="2023-05" db="EMBL/GenBank/DDBJ databases">
        <authorList>
            <consortium name="Lawrence Berkeley National Laboratory"/>
            <person name="Steindorff A."/>
            <person name="Hensen N."/>
            <person name="Bonometti L."/>
            <person name="Westerberg I."/>
            <person name="Brannstrom I.O."/>
            <person name="Guillou S."/>
            <person name="Cros-Aarteil S."/>
            <person name="Calhoun S."/>
            <person name="Haridas S."/>
            <person name="Kuo A."/>
            <person name="Mondo S."/>
            <person name="Pangilinan J."/>
            <person name="Riley R."/>
            <person name="Labutti K."/>
            <person name="Andreopoulos B."/>
            <person name="Lipzen A."/>
            <person name="Chen C."/>
            <person name="Yanf M."/>
            <person name="Daum C."/>
            <person name="Ng V."/>
            <person name="Clum A."/>
            <person name="Ohm R."/>
            <person name="Martin F."/>
            <person name="Silar P."/>
            <person name="Natvig D."/>
            <person name="Lalanne C."/>
            <person name="Gautier V."/>
            <person name="Ament-Velasquez S.L."/>
            <person name="Kruys A."/>
            <person name="Hutchinson M.I."/>
            <person name="Powell A.J."/>
            <person name="Barry K."/>
            <person name="Miller A.N."/>
            <person name="Grigoriev I.V."/>
            <person name="Debuchy R."/>
            <person name="Gladieux P."/>
            <person name="Thoren M.H."/>
            <person name="Johannesson H."/>
        </authorList>
    </citation>
    <scope>NUCLEOTIDE SEQUENCE</scope>
    <source>
        <strain evidence="2">CBS 359.72</strain>
    </source>
</reference>
<feature type="compositionally biased region" description="Basic and acidic residues" evidence="1">
    <location>
        <begin position="298"/>
        <end position="313"/>
    </location>
</feature>
<proteinExistence type="predicted"/>
<feature type="compositionally biased region" description="Polar residues" evidence="1">
    <location>
        <begin position="108"/>
        <end position="121"/>
    </location>
</feature>
<feature type="compositionally biased region" description="Low complexity" evidence="1">
    <location>
        <begin position="316"/>
        <end position="334"/>
    </location>
</feature>
<evidence type="ECO:0000313" key="3">
    <source>
        <dbReference type="Proteomes" id="UP001303647"/>
    </source>
</evidence>
<name>A0AAN7HS74_9PEZI</name>
<feature type="compositionally biased region" description="Polar residues" evidence="1">
    <location>
        <begin position="760"/>
        <end position="769"/>
    </location>
</feature>
<feature type="compositionally biased region" description="Basic and acidic residues" evidence="1">
    <location>
        <begin position="346"/>
        <end position="361"/>
    </location>
</feature>
<accession>A0AAN7HS74</accession>
<feature type="compositionally biased region" description="Polar residues" evidence="1">
    <location>
        <begin position="72"/>
        <end position="91"/>
    </location>
</feature>
<evidence type="ECO:0000256" key="1">
    <source>
        <dbReference type="SAM" id="MobiDB-lite"/>
    </source>
</evidence>
<dbReference type="AlphaFoldDB" id="A0AAN7HS74"/>
<organism evidence="2 3">
    <name type="scientific">Corynascus novoguineensis</name>
    <dbReference type="NCBI Taxonomy" id="1126955"/>
    <lineage>
        <taxon>Eukaryota</taxon>
        <taxon>Fungi</taxon>
        <taxon>Dikarya</taxon>
        <taxon>Ascomycota</taxon>
        <taxon>Pezizomycotina</taxon>
        <taxon>Sordariomycetes</taxon>
        <taxon>Sordariomycetidae</taxon>
        <taxon>Sordariales</taxon>
        <taxon>Chaetomiaceae</taxon>
        <taxon>Corynascus</taxon>
    </lineage>
</organism>
<gene>
    <name evidence="2" type="ORF">C7999DRAFT_39713</name>
</gene>
<comment type="caution">
    <text evidence="2">The sequence shown here is derived from an EMBL/GenBank/DDBJ whole genome shotgun (WGS) entry which is preliminary data.</text>
</comment>